<dbReference type="GO" id="GO:0003723">
    <property type="term" value="F:RNA binding"/>
    <property type="evidence" value="ECO:0007669"/>
    <property type="project" value="InterPro"/>
</dbReference>
<dbReference type="SUPFAM" id="SSF48452">
    <property type="entry name" value="TPR-like"/>
    <property type="match status" value="1"/>
</dbReference>
<proteinExistence type="predicted"/>
<dbReference type="EMBL" id="JACGWJ010000032">
    <property type="protein sequence ID" value="KAL0297081.1"/>
    <property type="molecule type" value="Genomic_DNA"/>
</dbReference>
<dbReference type="InterPro" id="IPR011990">
    <property type="entry name" value="TPR-like_helical_dom_sf"/>
</dbReference>
<dbReference type="InterPro" id="IPR046848">
    <property type="entry name" value="E_motif"/>
</dbReference>
<sequence length="121" mass="13731">MRIDEVIWGSLLNGCKIHGRMDLAEFAVKKLIYINPNNGGYRAILANLYGEMGKWDEAQKVRKTLSEGDAHKAPGCSWIEVDNQVHNFYSVDRSHPKMEEIYGVLECLVDTSKLSYASFHP</sequence>
<accession>A0AAW2JS42</accession>
<comment type="caution">
    <text evidence="1">The sequence shown here is derived from an EMBL/GenBank/DDBJ whole genome shotgun (WGS) entry which is preliminary data.</text>
</comment>
<dbReference type="Pfam" id="PF20431">
    <property type="entry name" value="E_motif"/>
    <property type="match status" value="1"/>
</dbReference>
<gene>
    <name evidence="1" type="ORF">Sradi_6760200</name>
</gene>
<dbReference type="GO" id="GO:0009451">
    <property type="term" value="P:RNA modification"/>
    <property type="evidence" value="ECO:0007669"/>
    <property type="project" value="InterPro"/>
</dbReference>
<protein>
    <submittedName>
        <fullName evidence="1">Pentatricopeptide repeat-containing protein</fullName>
    </submittedName>
</protein>
<organism evidence="1">
    <name type="scientific">Sesamum radiatum</name>
    <name type="common">Black benniseed</name>
    <dbReference type="NCBI Taxonomy" id="300843"/>
    <lineage>
        <taxon>Eukaryota</taxon>
        <taxon>Viridiplantae</taxon>
        <taxon>Streptophyta</taxon>
        <taxon>Embryophyta</taxon>
        <taxon>Tracheophyta</taxon>
        <taxon>Spermatophyta</taxon>
        <taxon>Magnoliopsida</taxon>
        <taxon>eudicotyledons</taxon>
        <taxon>Gunneridae</taxon>
        <taxon>Pentapetalae</taxon>
        <taxon>asterids</taxon>
        <taxon>lamiids</taxon>
        <taxon>Lamiales</taxon>
        <taxon>Pedaliaceae</taxon>
        <taxon>Sesamum</taxon>
    </lineage>
</organism>
<dbReference type="Gene3D" id="1.25.40.10">
    <property type="entry name" value="Tetratricopeptide repeat domain"/>
    <property type="match status" value="1"/>
</dbReference>
<dbReference type="PANTHER" id="PTHR47926:SF453">
    <property type="entry name" value="PENTATRICOPEPTIDE REPEAT (PPR) SUPERFAMILY PROTEIN"/>
    <property type="match status" value="1"/>
</dbReference>
<dbReference type="PANTHER" id="PTHR47926">
    <property type="entry name" value="PENTATRICOPEPTIDE REPEAT-CONTAINING PROTEIN"/>
    <property type="match status" value="1"/>
</dbReference>
<reference evidence="1" key="1">
    <citation type="submission" date="2020-06" db="EMBL/GenBank/DDBJ databases">
        <authorList>
            <person name="Li T."/>
            <person name="Hu X."/>
            <person name="Zhang T."/>
            <person name="Song X."/>
            <person name="Zhang H."/>
            <person name="Dai N."/>
            <person name="Sheng W."/>
            <person name="Hou X."/>
            <person name="Wei L."/>
        </authorList>
    </citation>
    <scope>NUCLEOTIDE SEQUENCE</scope>
    <source>
        <strain evidence="1">G02</strain>
        <tissue evidence="1">Leaf</tissue>
    </source>
</reference>
<name>A0AAW2JS42_SESRA</name>
<dbReference type="AlphaFoldDB" id="A0AAW2JS42"/>
<evidence type="ECO:0000313" key="1">
    <source>
        <dbReference type="EMBL" id="KAL0297081.1"/>
    </source>
</evidence>
<reference evidence="1" key="2">
    <citation type="journal article" date="2024" name="Plant">
        <title>Genomic evolution and insights into agronomic trait innovations of Sesamum species.</title>
        <authorList>
            <person name="Miao H."/>
            <person name="Wang L."/>
            <person name="Qu L."/>
            <person name="Liu H."/>
            <person name="Sun Y."/>
            <person name="Le M."/>
            <person name="Wang Q."/>
            <person name="Wei S."/>
            <person name="Zheng Y."/>
            <person name="Lin W."/>
            <person name="Duan Y."/>
            <person name="Cao H."/>
            <person name="Xiong S."/>
            <person name="Wang X."/>
            <person name="Wei L."/>
            <person name="Li C."/>
            <person name="Ma Q."/>
            <person name="Ju M."/>
            <person name="Zhao R."/>
            <person name="Li G."/>
            <person name="Mu C."/>
            <person name="Tian Q."/>
            <person name="Mei H."/>
            <person name="Zhang T."/>
            <person name="Gao T."/>
            <person name="Zhang H."/>
        </authorList>
    </citation>
    <scope>NUCLEOTIDE SEQUENCE</scope>
    <source>
        <strain evidence="1">G02</strain>
    </source>
</reference>
<dbReference type="InterPro" id="IPR046960">
    <property type="entry name" value="PPR_At4g14850-like_plant"/>
</dbReference>